<keyword evidence="7" id="KW-1185">Reference proteome</keyword>
<gene>
    <name evidence="6" type="ORF">BIV23_29145</name>
</gene>
<dbReference type="InterPro" id="IPR050109">
    <property type="entry name" value="HTH-type_TetR-like_transc_reg"/>
</dbReference>
<dbReference type="Proteomes" id="UP000179642">
    <property type="component" value="Unassembled WGS sequence"/>
</dbReference>
<dbReference type="Pfam" id="PF00440">
    <property type="entry name" value="TetR_N"/>
    <property type="match status" value="1"/>
</dbReference>
<dbReference type="PROSITE" id="PS50977">
    <property type="entry name" value="HTH_TETR_2"/>
    <property type="match status" value="1"/>
</dbReference>
<dbReference type="InterPro" id="IPR001647">
    <property type="entry name" value="HTH_TetR"/>
</dbReference>
<dbReference type="AlphaFoldDB" id="A0A1S2Q011"/>
<protein>
    <recommendedName>
        <fullName evidence="5">HTH tetR-type domain-containing protein</fullName>
    </recommendedName>
</protein>
<dbReference type="PANTHER" id="PTHR30055">
    <property type="entry name" value="HTH-TYPE TRANSCRIPTIONAL REGULATOR RUTR"/>
    <property type="match status" value="1"/>
</dbReference>
<feature type="DNA-binding region" description="H-T-H motif" evidence="4">
    <location>
        <begin position="20"/>
        <end position="39"/>
    </location>
</feature>
<dbReference type="SUPFAM" id="SSF46689">
    <property type="entry name" value="Homeodomain-like"/>
    <property type="match status" value="1"/>
</dbReference>
<dbReference type="GO" id="GO:0000976">
    <property type="term" value="F:transcription cis-regulatory region binding"/>
    <property type="evidence" value="ECO:0007669"/>
    <property type="project" value="TreeGrafter"/>
</dbReference>
<evidence type="ECO:0000256" key="4">
    <source>
        <dbReference type="PROSITE-ProRule" id="PRU00335"/>
    </source>
</evidence>
<keyword evidence="2 4" id="KW-0238">DNA-binding</keyword>
<name>A0A1S2Q011_9ACTN</name>
<dbReference type="Gene3D" id="1.10.357.10">
    <property type="entry name" value="Tetracycline Repressor, domain 2"/>
    <property type="match status" value="1"/>
</dbReference>
<accession>A0A1S2Q011</accession>
<dbReference type="PRINTS" id="PR00455">
    <property type="entry name" value="HTHTETR"/>
</dbReference>
<keyword evidence="1" id="KW-0805">Transcription regulation</keyword>
<evidence type="ECO:0000256" key="2">
    <source>
        <dbReference type="ARBA" id="ARBA00023125"/>
    </source>
</evidence>
<organism evidence="6 7">
    <name type="scientific">Streptomyces monashensis</name>
    <dbReference type="NCBI Taxonomy" id="1678012"/>
    <lineage>
        <taxon>Bacteria</taxon>
        <taxon>Bacillati</taxon>
        <taxon>Actinomycetota</taxon>
        <taxon>Actinomycetes</taxon>
        <taxon>Kitasatosporales</taxon>
        <taxon>Streptomycetaceae</taxon>
        <taxon>Streptomyces</taxon>
    </lineage>
</organism>
<evidence type="ECO:0000313" key="7">
    <source>
        <dbReference type="Proteomes" id="UP000179642"/>
    </source>
</evidence>
<dbReference type="SUPFAM" id="SSF48498">
    <property type="entry name" value="Tetracyclin repressor-like, C-terminal domain"/>
    <property type="match status" value="1"/>
</dbReference>
<evidence type="ECO:0000313" key="6">
    <source>
        <dbReference type="EMBL" id="OIJ99086.1"/>
    </source>
</evidence>
<feature type="domain" description="HTH tetR-type" evidence="5">
    <location>
        <begin position="1"/>
        <end position="57"/>
    </location>
</feature>
<dbReference type="InterPro" id="IPR036271">
    <property type="entry name" value="Tet_transcr_reg_TetR-rel_C_sf"/>
</dbReference>
<sequence>MALLEAAAHVFAESGFDAASTRDIVTAAGLQQGALYHYYPGGKPELAEHVVELGFHMYAAPGSEPTHPNGLYLQMVVDASIALGYRTPRDKFAQAAARLATDQDQRTFGVLWNAYIPRVSAILQQSSEHGELLQGVRPEETAITWVEAFVGADIRYRKRLAEMPEAISRLNQTIVRGIATPETLVLLDASVERGALLYELEEEARAASDSAETVA</sequence>
<keyword evidence="3" id="KW-0804">Transcription</keyword>
<evidence type="ECO:0000256" key="1">
    <source>
        <dbReference type="ARBA" id="ARBA00023015"/>
    </source>
</evidence>
<comment type="caution">
    <text evidence="6">The sequence shown here is derived from an EMBL/GenBank/DDBJ whole genome shotgun (WGS) entry which is preliminary data.</text>
</comment>
<dbReference type="RefSeq" id="WP_071383965.1">
    <property type="nucleotide sequence ID" value="NZ_MLYO01000052.1"/>
</dbReference>
<dbReference type="InterPro" id="IPR009057">
    <property type="entry name" value="Homeodomain-like_sf"/>
</dbReference>
<evidence type="ECO:0000256" key="3">
    <source>
        <dbReference type="ARBA" id="ARBA00023163"/>
    </source>
</evidence>
<dbReference type="EMBL" id="MLYO01000052">
    <property type="protein sequence ID" value="OIJ99086.1"/>
    <property type="molecule type" value="Genomic_DNA"/>
</dbReference>
<reference evidence="6 7" key="1">
    <citation type="submission" date="2016-10" db="EMBL/GenBank/DDBJ databases">
        <title>Genome sequence of Streptomyces sp. MUSC 1.</title>
        <authorList>
            <person name="Lee L.-H."/>
            <person name="Ser H.-L."/>
            <person name="Law J.W.-F."/>
        </authorList>
    </citation>
    <scope>NUCLEOTIDE SEQUENCE [LARGE SCALE GENOMIC DNA]</scope>
    <source>
        <strain evidence="6 7">MUSC 1</strain>
    </source>
</reference>
<dbReference type="GO" id="GO:0003700">
    <property type="term" value="F:DNA-binding transcription factor activity"/>
    <property type="evidence" value="ECO:0007669"/>
    <property type="project" value="TreeGrafter"/>
</dbReference>
<evidence type="ECO:0000259" key="5">
    <source>
        <dbReference type="PROSITE" id="PS50977"/>
    </source>
</evidence>
<proteinExistence type="predicted"/>
<dbReference type="PANTHER" id="PTHR30055:SF234">
    <property type="entry name" value="HTH-TYPE TRANSCRIPTIONAL REGULATOR BETI"/>
    <property type="match status" value="1"/>
</dbReference>